<name>A0A809SA05_9PROT</name>
<dbReference type="RefSeq" id="WP_162085396.1">
    <property type="nucleotide sequence ID" value="NZ_AP021881.1"/>
</dbReference>
<feature type="region of interest" description="Disordered" evidence="1">
    <location>
        <begin position="1"/>
        <end position="20"/>
    </location>
</feature>
<dbReference type="EMBL" id="AP021881">
    <property type="protein sequence ID" value="BBP01653.1"/>
    <property type="molecule type" value="Genomic_DNA"/>
</dbReference>
<dbReference type="AlphaFoldDB" id="A0A809SA05"/>
<evidence type="ECO:0000256" key="1">
    <source>
        <dbReference type="SAM" id="MobiDB-lite"/>
    </source>
</evidence>
<proteinExistence type="predicted"/>
<dbReference type="Proteomes" id="UP000463939">
    <property type="component" value="Chromosome"/>
</dbReference>
<accession>A0A809SA05</accession>
<evidence type="ECO:0000313" key="5">
    <source>
        <dbReference type="Proteomes" id="UP000463939"/>
    </source>
</evidence>
<dbReference type="NCBIfam" id="NF038228">
    <property type="entry name" value="IcmH_DotU_IVB"/>
    <property type="match status" value="1"/>
</dbReference>
<feature type="domain" description="Type IV / VI secretion system DotU" evidence="3">
    <location>
        <begin position="31"/>
        <end position="228"/>
    </location>
</feature>
<feature type="compositionally biased region" description="Polar residues" evidence="1">
    <location>
        <begin position="1"/>
        <end position="14"/>
    </location>
</feature>
<dbReference type="Pfam" id="PF09850">
    <property type="entry name" value="DotU"/>
    <property type="match status" value="1"/>
</dbReference>
<protein>
    <recommendedName>
        <fullName evidence="3">Type IV / VI secretion system DotU domain-containing protein</fullName>
    </recommendedName>
</protein>
<dbReference type="NCBIfam" id="TIGR03349">
    <property type="entry name" value="IV_VI_DotU"/>
    <property type="match status" value="1"/>
</dbReference>
<dbReference type="Gene3D" id="1.25.40.590">
    <property type="entry name" value="Type IV / VI secretion system, DotU"/>
    <property type="match status" value="1"/>
</dbReference>
<keyword evidence="2" id="KW-1133">Transmembrane helix</keyword>
<feature type="transmembrane region" description="Helical" evidence="2">
    <location>
        <begin position="209"/>
        <end position="227"/>
    </location>
</feature>
<dbReference type="PANTHER" id="PTHR38033">
    <property type="entry name" value="MEMBRANE PROTEIN-RELATED"/>
    <property type="match status" value="1"/>
</dbReference>
<dbReference type="InterPro" id="IPR038522">
    <property type="entry name" value="T4/T6SS_DotU_sf"/>
</dbReference>
<reference evidence="5" key="1">
    <citation type="submission" date="2019-11" db="EMBL/GenBank/DDBJ databases">
        <title>Isolation and characterization of a novel species in the genus Sulfuriferula.</title>
        <authorList>
            <person name="Mochizuki J."/>
            <person name="Kojima H."/>
            <person name="Fukui M."/>
        </authorList>
    </citation>
    <scope>NUCLEOTIDE SEQUENCE [LARGE SCALE GENOMIC DNA]</scope>
    <source>
        <strain evidence="5">SGTM</strain>
    </source>
</reference>
<dbReference type="InterPro" id="IPR017732">
    <property type="entry name" value="T4/T6SS_DotU"/>
</dbReference>
<keyword evidence="2" id="KW-0472">Membrane</keyword>
<evidence type="ECO:0000313" key="4">
    <source>
        <dbReference type="EMBL" id="BBP01653.1"/>
    </source>
</evidence>
<keyword evidence="5" id="KW-1185">Reference proteome</keyword>
<sequence>MNTAPSLLDNNVPLTGSPLGNEPAMNSAHSLMDLMYDGFYALFLLKNGNAPKDEASFARKLQQFLSTVDVNAKKLHISAEDIHMAKYAFCAAVDETVLKGNFPISESWSRHPLQLVLFGDQLAGEHFFMRLEELRSKGTPHVQALEVFHMCLLLGFQGKYLLESPEKLHYLTARLGEEIANIKGKPAVFSPHWDRPDQVINKLRTETPLWVMAAIFAGVAMAIFVGINQMLTHHTLTAIAGYNDIIQMAPHPATLILTLP</sequence>
<dbReference type="KEGG" id="sniv:SFSGTM_23610"/>
<evidence type="ECO:0000259" key="3">
    <source>
        <dbReference type="Pfam" id="PF09850"/>
    </source>
</evidence>
<keyword evidence="2" id="KW-0812">Transmembrane</keyword>
<organism evidence="4 5">
    <name type="scientific">Sulfuriferula nivalis</name>
    <dbReference type="NCBI Taxonomy" id="2675298"/>
    <lineage>
        <taxon>Bacteria</taxon>
        <taxon>Pseudomonadati</taxon>
        <taxon>Pseudomonadota</taxon>
        <taxon>Betaproteobacteria</taxon>
        <taxon>Nitrosomonadales</taxon>
        <taxon>Sulfuricellaceae</taxon>
        <taxon>Sulfuriferula</taxon>
    </lineage>
</organism>
<dbReference type="PANTHER" id="PTHR38033:SF1">
    <property type="entry name" value="DOTU FAMILY TYPE IV_VI SECRETION SYSTEM PROTEIN"/>
    <property type="match status" value="1"/>
</dbReference>
<gene>
    <name evidence="4" type="ORF">SFSGTM_23610</name>
</gene>
<evidence type="ECO:0000256" key="2">
    <source>
        <dbReference type="SAM" id="Phobius"/>
    </source>
</evidence>